<dbReference type="OrthoDB" id="1808294at2"/>
<dbReference type="PATRIC" id="fig|86416.3.peg.2777"/>
<dbReference type="STRING" id="86416.Clopa_2792"/>
<name>R4KDD2_CLOPA</name>
<dbReference type="EMBL" id="CP003261">
    <property type="protein sequence ID" value="AGK97630.1"/>
    <property type="molecule type" value="Genomic_DNA"/>
</dbReference>
<dbReference type="AlphaFoldDB" id="R4KDD2"/>
<protein>
    <submittedName>
        <fullName evidence="1">Uncharacterized protein</fullName>
    </submittedName>
</protein>
<dbReference type="HOGENOM" id="CLU_2231914_0_0_9"/>
<gene>
    <name evidence="1" type="ORF">Clopa_2792</name>
</gene>
<accession>R4KDD2</accession>
<keyword evidence="2" id="KW-1185">Reference proteome</keyword>
<dbReference type="Proteomes" id="UP000013523">
    <property type="component" value="Chromosome"/>
</dbReference>
<dbReference type="eggNOG" id="ENOG5032MAG">
    <property type="taxonomic scope" value="Bacteria"/>
</dbReference>
<dbReference type="KEGG" id="cpas:Clopa_2792"/>
<sequence>MVTNCTYALWNKTGGSVNSHGDYVTTPTFIKNISGDLQPYSTAQLLKSYGETIEVNNVLFYNHFGIDTDIKIGTILKNSDDTQEYEIRKFIPWDTYTQIFVFRIK</sequence>
<dbReference type="RefSeq" id="WP_015615924.1">
    <property type="nucleotide sequence ID" value="NC_021182.1"/>
</dbReference>
<reference evidence="1 2" key="1">
    <citation type="submission" date="2012-01" db="EMBL/GenBank/DDBJ databases">
        <title>Complete sequence of chromosome of Clostridium pasteurianum BC1.</title>
        <authorList>
            <consortium name="US DOE Joint Genome Institute"/>
            <person name="Lucas S."/>
            <person name="Han J."/>
            <person name="Lapidus A."/>
            <person name="Cheng J.-F."/>
            <person name="Goodwin L."/>
            <person name="Pitluck S."/>
            <person name="Peters L."/>
            <person name="Mikhailova N."/>
            <person name="Teshima H."/>
            <person name="Detter J.C."/>
            <person name="Han C."/>
            <person name="Tapia R."/>
            <person name="Land M."/>
            <person name="Hauser L."/>
            <person name="Kyrpides N."/>
            <person name="Ivanova N."/>
            <person name="Pagani I."/>
            <person name="Dunn J."/>
            <person name="Taghavi S."/>
            <person name="Francis A."/>
            <person name="van der Lelie D."/>
            <person name="Woyke T."/>
        </authorList>
    </citation>
    <scope>NUCLEOTIDE SEQUENCE [LARGE SCALE GENOMIC DNA]</scope>
    <source>
        <strain evidence="1 2">BC1</strain>
    </source>
</reference>
<organism evidence="1 2">
    <name type="scientific">Clostridium pasteurianum BC1</name>
    <dbReference type="NCBI Taxonomy" id="86416"/>
    <lineage>
        <taxon>Bacteria</taxon>
        <taxon>Bacillati</taxon>
        <taxon>Bacillota</taxon>
        <taxon>Clostridia</taxon>
        <taxon>Eubacteriales</taxon>
        <taxon>Clostridiaceae</taxon>
        <taxon>Clostridium</taxon>
    </lineage>
</organism>
<evidence type="ECO:0000313" key="1">
    <source>
        <dbReference type="EMBL" id="AGK97630.1"/>
    </source>
</evidence>
<evidence type="ECO:0000313" key="2">
    <source>
        <dbReference type="Proteomes" id="UP000013523"/>
    </source>
</evidence>
<proteinExistence type="predicted"/>